<dbReference type="RefSeq" id="WP_053403412.1">
    <property type="nucleotide sequence ID" value="NZ_LILC01000033.1"/>
</dbReference>
<accession>A0A0M0KP85</accession>
<reference evidence="2" key="1">
    <citation type="submission" date="2015-08" db="EMBL/GenBank/DDBJ databases">
        <title>Fjat-14210 dsm16467.</title>
        <authorList>
            <person name="Liu B."/>
            <person name="Wang J."/>
            <person name="Zhu Y."/>
            <person name="Liu G."/>
            <person name="Chen Q."/>
            <person name="Chen Z."/>
            <person name="Lan J."/>
            <person name="Che J."/>
            <person name="Ge C."/>
            <person name="Shi H."/>
            <person name="Pan Z."/>
            <person name="Liu X."/>
        </authorList>
    </citation>
    <scope>NUCLEOTIDE SEQUENCE [LARGE SCALE GENOMIC DNA]</scope>
    <source>
        <strain evidence="2">DSM 16467</strain>
    </source>
</reference>
<evidence type="ECO:0000313" key="2">
    <source>
        <dbReference type="Proteomes" id="UP000037558"/>
    </source>
</evidence>
<gene>
    <name evidence="1" type="ORF">AMD01_20955</name>
</gene>
<keyword evidence="2" id="KW-1185">Reference proteome</keyword>
<name>A0A0M0KP85_9BACI</name>
<sequence>MESSSIHHVVDLDEFRIRKEQDHAKPLFSSKQIITLEDPKRPGKKIDCYLQVKISVKDKQFLALETVENEEMRELAIVEAIEENDQLVAVQPIESKEEYEEVVESMKEALFEQAYTNKKNQ</sequence>
<dbReference type="EMBL" id="LILC01000033">
    <property type="protein sequence ID" value="KOO40417.1"/>
    <property type="molecule type" value="Genomic_DNA"/>
</dbReference>
<dbReference type="Pfam" id="PF06949">
    <property type="entry name" value="DUF1292"/>
    <property type="match status" value="1"/>
</dbReference>
<protein>
    <submittedName>
        <fullName evidence="1">Uncharacterized protein</fullName>
    </submittedName>
</protein>
<dbReference type="InterPro" id="IPR009711">
    <property type="entry name" value="UPF0473"/>
</dbReference>
<organism evidence="1 2">
    <name type="scientific">Priestia koreensis</name>
    <dbReference type="NCBI Taxonomy" id="284581"/>
    <lineage>
        <taxon>Bacteria</taxon>
        <taxon>Bacillati</taxon>
        <taxon>Bacillota</taxon>
        <taxon>Bacilli</taxon>
        <taxon>Bacillales</taxon>
        <taxon>Bacillaceae</taxon>
        <taxon>Priestia</taxon>
    </lineage>
</organism>
<proteinExistence type="predicted"/>
<dbReference type="Proteomes" id="UP000037558">
    <property type="component" value="Unassembled WGS sequence"/>
</dbReference>
<dbReference type="AlphaFoldDB" id="A0A0M0KP85"/>
<evidence type="ECO:0000313" key="1">
    <source>
        <dbReference type="EMBL" id="KOO40417.1"/>
    </source>
</evidence>
<dbReference type="PATRIC" id="fig|284581.3.peg.2700"/>
<comment type="caution">
    <text evidence="1">The sequence shown here is derived from an EMBL/GenBank/DDBJ whole genome shotgun (WGS) entry which is preliminary data.</text>
</comment>